<keyword evidence="3" id="KW-0378">Hydrolase</keyword>
<evidence type="ECO:0000259" key="2">
    <source>
        <dbReference type="PROSITE" id="PS51762"/>
    </source>
</evidence>
<evidence type="ECO:0000313" key="3">
    <source>
        <dbReference type="EMBL" id="EIW83244.1"/>
    </source>
</evidence>
<dbReference type="OrthoDB" id="192832at2759"/>
<evidence type="ECO:0000256" key="1">
    <source>
        <dbReference type="SAM" id="SignalP"/>
    </source>
</evidence>
<dbReference type="FunFam" id="2.60.120.200:FF:000179">
    <property type="entry name" value="Unplaced genomic scaffold supercont1.19, whole genome shotgun sequence"/>
    <property type="match status" value="1"/>
</dbReference>
<organism evidence="3 4">
    <name type="scientific">Coniophora puteana (strain RWD-64-598)</name>
    <name type="common">Brown rot fungus</name>
    <dbReference type="NCBI Taxonomy" id="741705"/>
    <lineage>
        <taxon>Eukaryota</taxon>
        <taxon>Fungi</taxon>
        <taxon>Dikarya</taxon>
        <taxon>Basidiomycota</taxon>
        <taxon>Agaricomycotina</taxon>
        <taxon>Agaricomycetes</taxon>
        <taxon>Agaricomycetidae</taxon>
        <taxon>Boletales</taxon>
        <taxon>Coniophorineae</taxon>
        <taxon>Coniophoraceae</taxon>
        <taxon>Coniophora</taxon>
    </lineage>
</organism>
<dbReference type="CDD" id="cd02181">
    <property type="entry name" value="GH16_fungal_Lam16A_glucanase"/>
    <property type="match status" value="1"/>
</dbReference>
<accession>A0A5M3MWV5</accession>
<dbReference type="Proteomes" id="UP000053558">
    <property type="component" value="Unassembled WGS sequence"/>
</dbReference>
<gene>
    <name evidence="3" type="ORF">CONPUDRAFT_164222</name>
</gene>
<dbReference type="AlphaFoldDB" id="A0A5M3MWV5"/>
<dbReference type="GO" id="GO:0009251">
    <property type="term" value="P:glucan catabolic process"/>
    <property type="evidence" value="ECO:0007669"/>
    <property type="project" value="TreeGrafter"/>
</dbReference>
<dbReference type="SUPFAM" id="SSF49899">
    <property type="entry name" value="Concanavalin A-like lectins/glucanases"/>
    <property type="match status" value="1"/>
</dbReference>
<dbReference type="Pfam" id="PF26113">
    <property type="entry name" value="GH16_XgeA"/>
    <property type="match status" value="1"/>
</dbReference>
<dbReference type="KEGG" id="cput:CONPUDRAFT_164222"/>
<comment type="caution">
    <text evidence="3">The sequence shown here is derived from an EMBL/GenBank/DDBJ whole genome shotgun (WGS) entry which is preliminary data.</text>
</comment>
<dbReference type="Gene3D" id="2.60.120.200">
    <property type="match status" value="1"/>
</dbReference>
<dbReference type="PANTHER" id="PTHR10963">
    <property type="entry name" value="GLYCOSYL HYDROLASE-RELATED"/>
    <property type="match status" value="1"/>
</dbReference>
<keyword evidence="4" id="KW-1185">Reference proteome</keyword>
<protein>
    <submittedName>
        <fullName evidence="3">Glycoside hydrolase family 16 protein</fullName>
    </submittedName>
</protein>
<dbReference type="PROSITE" id="PS51762">
    <property type="entry name" value="GH16_2"/>
    <property type="match status" value="1"/>
</dbReference>
<dbReference type="RefSeq" id="XP_007767056.1">
    <property type="nucleotide sequence ID" value="XM_007768866.1"/>
</dbReference>
<proteinExistence type="predicted"/>
<feature type="domain" description="GH16" evidence="2">
    <location>
        <begin position="42"/>
        <end position="293"/>
    </location>
</feature>
<feature type="signal peptide" evidence="1">
    <location>
        <begin position="1"/>
        <end position="19"/>
    </location>
</feature>
<dbReference type="PANTHER" id="PTHR10963:SF24">
    <property type="entry name" value="GLYCOSIDASE C21B10.07-RELATED"/>
    <property type="match status" value="1"/>
</dbReference>
<dbReference type="InterPro" id="IPR000757">
    <property type="entry name" value="Beta-glucanase-like"/>
</dbReference>
<dbReference type="EMBL" id="JH711576">
    <property type="protein sequence ID" value="EIW83244.1"/>
    <property type="molecule type" value="Genomic_DNA"/>
</dbReference>
<evidence type="ECO:0000313" key="4">
    <source>
        <dbReference type="Proteomes" id="UP000053558"/>
    </source>
</evidence>
<name>A0A5M3MWV5_CONPW</name>
<feature type="chain" id="PRO_5024312242" evidence="1">
    <location>
        <begin position="20"/>
        <end position="328"/>
    </location>
</feature>
<keyword evidence="1" id="KW-0732">Signal</keyword>
<reference evidence="4" key="1">
    <citation type="journal article" date="2012" name="Science">
        <title>The Paleozoic origin of enzymatic lignin decomposition reconstructed from 31 fungal genomes.</title>
        <authorList>
            <person name="Floudas D."/>
            <person name="Binder M."/>
            <person name="Riley R."/>
            <person name="Barry K."/>
            <person name="Blanchette R.A."/>
            <person name="Henrissat B."/>
            <person name="Martinez A.T."/>
            <person name="Otillar R."/>
            <person name="Spatafora J.W."/>
            <person name="Yadav J.S."/>
            <person name="Aerts A."/>
            <person name="Benoit I."/>
            <person name="Boyd A."/>
            <person name="Carlson A."/>
            <person name="Copeland A."/>
            <person name="Coutinho P.M."/>
            <person name="de Vries R.P."/>
            <person name="Ferreira P."/>
            <person name="Findley K."/>
            <person name="Foster B."/>
            <person name="Gaskell J."/>
            <person name="Glotzer D."/>
            <person name="Gorecki P."/>
            <person name="Heitman J."/>
            <person name="Hesse C."/>
            <person name="Hori C."/>
            <person name="Igarashi K."/>
            <person name="Jurgens J.A."/>
            <person name="Kallen N."/>
            <person name="Kersten P."/>
            <person name="Kohler A."/>
            <person name="Kuees U."/>
            <person name="Kumar T.K.A."/>
            <person name="Kuo A."/>
            <person name="LaButti K."/>
            <person name="Larrondo L.F."/>
            <person name="Lindquist E."/>
            <person name="Ling A."/>
            <person name="Lombard V."/>
            <person name="Lucas S."/>
            <person name="Lundell T."/>
            <person name="Martin R."/>
            <person name="McLaughlin D.J."/>
            <person name="Morgenstern I."/>
            <person name="Morin E."/>
            <person name="Murat C."/>
            <person name="Nagy L.G."/>
            <person name="Nolan M."/>
            <person name="Ohm R.A."/>
            <person name="Patyshakuliyeva A."/>
            <person name="Rokas A."/>
            <person name="Ruiz-Duenas F.J."/>
            <person name="Sabat G."/>
            <person name="Salamov A."/>
            <person name="Samejima M."/>
            <person name="Schmutz J."/>
            <person name="Slot J.C."/>
            <person name="St John F."/>
            <person name="Stenlid J."/>
            <person name="Sun H."/>
            <person name="Sun S."/>
            <person name="Syed K."/>
            <person name="Tsang A."/>
            <person name="Wiebenga A."/>
            <person name="Young D."/>
            <person name="Pisabarro A."/>
            <person name="Eastwood D.C."/>
            <person name="Martin F."/>
            <person name="Cullen D."/>
            <person name="Grigoriev I.V."/>
            <person name="Hibbett D.S."/>
        </authorList>
    </citation>
    <scope>NUCLEOTIDE SEQUENCE [LARGE SCALE GENOMIC DNA]</scope>
    <source>
        <strain evidence="4">RWD-64-598 SS2</strain>
    </source>
</reference>
<sequence length="328" mass="35540">MFAPTVLLFASACAALTTGLSPRSQLYSLKTTYMGHGFLDGFSWETMDDPTHGRVNFVDQGTALGKNLTWSSDSQFVMRADHTNSVHGSDRGRDSVRIQSHDAYDQAVFVLDLAHMPAGCATWPAFWTISQEGPWPLGGEIDIIENVNDADENLSSLHTTGSCSMPQERSQGGETVSTDCDASVNTNQGCGTTTKKSNSFGTGFNVAGGGHYVLQKSDTGIRTWFFPRDDQRFPAELAYGAQTVHPGPDWGTPDAFFPMGGNCDYGQHFNAHAIVFDLTLCGDWAGSAWGKSSCAAKASSCQDYVDNNPEAFAEAYWDINSLRVYTLS</sequence>
<dbReference type="InterPro" id="IPR013320">
    <property type="entry name" value="ConA-like_dom_sf"/>
</dbReference>
<dbReference type="InterPro" id="IPR050546">
    <property type="entry name" value="Glycosyl_Hydrlase_16"/>
</dbReference>
<dbReference type="GO" id="GO:0004553">
    <property type="term" value="F:hydrolase activity, hydrolyzing O-glycosyl compounds"/>
    <property type="evidence" value="ECO:0007669"/>
    <property type="project" value="InterPro"/>
</dbReference>
<dbReference type="OMA" id="NAYWEIN"/>
<dbReference type="GeneID" id="19205076"/>